<protein>
    <submittedName>
        <fullName evidence="1">Uncharacterized protein</fullName>
    </submittedName>
</protein>
<comment type="caution">
    <text evidence="1">The sequence shown here is derived from an EMBL/GenBank/DDBJ whole genome shotgun (WGS) entry which is preliminary data.</text>
</comment>
<reference evidence="1 2" key="1">
    <citation type="submission" date="2013-06" db="EMBL/GenBank/DDBJ databases">
        <title>The draft sequence of the Mycobacterium elephantis genome.</title>
        <authorList>
            <person name="Pettersson F.B."/>
            <person name="Das S."/>
            <person name="Dasgupta S."/>
            <person name="Bhattacharya A."/>
            <person name="Kirsebom L.A."/>
        </authorList>
    </citation>
    <scope>NUCLEOTIDE SEQUENCE [LARGE SCALE GENOMIC DNA]</scope>
    <source>
        <strain evidence="1 2">DSM 44368</strain>
    </source>
</reference>
<sequence length="90" mass="9654">MPPRDQPFSDRASVFWGHHRLRVEQLARIAGQGQLGLERRDALVGGRQFIGLNAGDALDDSGVDEGLAFPAEQGRLADTGLGCDIGHGFI</sequence>
<accession>A0A439DV76</accession>
<dbReference type="AlphaFoldDB" id="A0A439DV76"/>
<dbReference type="EMBL" id="ATDN01000012">
    <property type="protein sequence ID" value="RWA20899.1"/>
    <property type="molecule type" value="Genomic_DNA"/>
</dbReference>
<keyword evidence="2" id="KW-1185">Reference proteome</keyword>
<organism evidence="1 2">
    <name type="scientific">Mycolicibacterium elephantis DSM 44368</name>
    <dbReference type="NCBI Taxonomy" id="1335622"/>
    <lineage>
        <taxon>Bacteria</taxon>
        <taxon>Bacillati</taxon>
        <taxon>Actinomycetota</taxon>
        <taxon>Actinomycetes</taxon>
        <taxon>Mycobacteriales</taxon>
        <taxon>Mycobacteriaceae</taxon>
        <taxon>Mycolicibacterium</taxon>
    </lineage>
</organism>
<name>A0A439DV76_9MYCO</name>
<dbReference type="Proteomes" id="UP000287177">
    <property type="component" value="Unassembled WGS sequence"/>
</dbReference>
<gene>
    <name evidence="1" type="ORF">MELE44368_02800</name>
</gene>
<evidence type="ECO:0000313" key="2">
    <source>
        <dbReference type="Proteomes" id="UP000287177"/>
    </source>
</evidence>
<evidence type="ECO:0000313" key="1">
    <source>
        <dbReference type="EMBL" id="RWA20899.1"/>
    </source>
</evidence>
<proteinExistence type="predicted"/>